<evidence type="ECO:0000313" key="14">
    <source>
        <dbReference type="Proteomes" id="UP000322000"/>
    </source>
</evidence>
<dbReference type="Pfam" id="PF00067">
    <property type="entry name" value="p450"/>
    <property type="match status" value="1"/>
</dbReference>
<evidence type="ECO:0000256" key="4">
    <source>
        <dbReference type="ARBA" id="ARBA00004406"/>
    </source>
</evidence>
<dbReference type="InterPro" id="IPR036396">
    <property type="entry name" value="Cyt_P450_sf"/>
</dbReference>
<feature type="non-terminal residue" evidence="15">
    <location>
        <position position="1"/>
    </location>
</feature>
<evidence type="ECO:0000313" key="15">
    <source>
        <dbReference type="RefSeq" id="XP_026724525.1"/>
    </source>
</evidence>
<keyword evidence="13" id="KW-0472">Membrane</keyword>
<evidence type="ECO:0000256" key="7">
    <source>
        <dbReference type="ARBA" id="ARBA00022723"/>
    </source>
</evidence>
<keyword evidence="14" id="KW-1185">Reference proteome</keyword>
<evidence type="ECO:0000256" key="9">
    <source>
        <dbReference type="ARBA" id="ARBA00022848"/>
    </source>
</evidence>
<proteinExistence type="inferred from homology"/>
<comment type="subcellular location">
    <subcellularLocation>
        <location evidence="4">Endoplasmic reticulum membrane</location>
        <topology evidence="4">Peripheral membrane protein</topology>
    </subcellularLocation>
    <subcellularLocation>
        <location evidence="3">Microsome membrane</location>
        <topology evidence="3">Peripheral membrane protein</topology>
    </subcellularLocation>
</comment>
<dbReference type="OrthoDB" id="1372046at2759"/>
<dbReference type="KEGG" id="tnl:113491622"/>
<evidence type="ECO:0000256" key="8">
    <source>
        <dbReference type="ARBA" id="ARBA00022824"/>
    </source>
</evidence>
<dbReference type="GO" id="GO:0005789">
    <property type="term" value="C:endoplasmic reticulum membrane"/>
    <property type="evidence" value="ECO:0007669"/>
    <property type="project" value="UniProtKB-SubCell"/>
</dbReference>
<name>A0A7E5V8B3_TRINI</name>
<sequence>IPITAGTHNFTNNNVIRTFVSVVTDPDDTYTVLNTCLEKDYVYEFVKPFLGDSLIAAKVPLWKEQRRLLNPAFNQSLLDTFMGVFNSQSRKLVQELGKEAGKGPFDHWIYARHNALETVFLTSLGVDFSQTDLSKTEYLEALENMFSTMEERLVKFWLHSPYTFAFSDVKKRQDESVKALHRVSNTVLQTRKAELNRNVSDERSLKYQGTFYT</sequence>
<dbReference type="AlphaFoldDB" id="A0A7E5V8B3"/>
<comment type="cofactor">
    <cofactor evidence="1">
        <name>heme</name>
        <dbReference type="ChEBI" id="CHEBI:30413"/>
    </cofactor>
</comment>
<dbReference type="GO" id="GO:0005506">
    <property type="term" value="F:iron ion binding"/>
    <property type="evidence" value="ECO:0007669"/>
    <property type="project" value="InterPro"/>
</dbReference>
<dbReference type="GO" id="GO:0020037">
    <property type="term" value="F:heme binding"/>
    <property type="evidence" value="ECO:0007669"/>
    <property type="project" value="InterPro"/>
</dbReference>
<evidence type="ECO:0000256" key="3">
    <source>
        <dbReference type="ARBA" id="ARBA00004174"/>
    </source>
</evidence>
<dbReference type="PANTHER" id="PTHR24291">
    <property type="entry name" value="CYTOCHROME P450 FAMILY 4"/>
    <property type="match status" value="1"/>
</dbReference>
<dbReference type="SUPFAM" id="SSF48264">
    <property type="entry name" value="Cytochrome P450"/>
    <property type="match status" value="1"/>
</dbReference>
<keyword evidence="12" id="KW-0503">Monooxygenase</keyword>
<evidence type="ECO:0000256" key="11">
    <source>
        <dbReference type="ARBA" id="ARBA00023004"/>
    </source>
</evidence>
<evidence type="ECO:0000256" key="5">
    <source>
        <dbReference type="ARBA" id="ARBA00010617"/>
    </source>
</evidence>
<evidence type="ECO:0000256" key="1">
    <source>
        <dbReference type="ARBA" id="ARBA00001971"/>
    </source>
</evidence>
<keyword evidence="10" id="KW-0560">Oxidoreductase</keyword>
<dbReference type="GO" id="GO:0004497">
    <property type="term" value="F:monooxygenase activity"/>
    <property type="evidence" value="ECO:0007669"/>
    <property type="project" value="UniProtKB-KW"/>
</dbReference>
<evidence type="ECO:0000256" key="12">
    <source>
        <dbReference type="ARBA" id="ARBA00023033"/>
    </source>
</evidence>
<dbReference type="InterPro" id="IPR050196">
    <property type="entry name" value="Cytochrome_P450_Monoox"/>
</dbReference>
<dbReference type="GO" id="GO:0016705">
    <property type="term" value="F:oxidoreductase activity, acting on paired donors, with incorporation or reduction of molecular oxygen"/>
    <property type="evidence" value="ECO:0007669"/>
    <property type="project" value="InterPro"/>
</dbReference>
<reference evidence="15" key="1">
    <citation type="submission" date="2025-08" db="UniProtKB">
        <authorList>
            <consortium name="RefSeq"/>
        </authorList>
    </citation>
    <scope>IDENTIFICATION</scope>
</reference>
<dbReference type="InParanoid" id="A0A7E5V8B3"/>
<keyword evidence="8" id="KW-0256">Endoplasmic reticulum</keyword>
<evidence type="ECO:0000256" key="13">
    <source>
        <dbReference type="ARBA" id="ARBA00023136"/>
    </source>
</evidence>
<dbReference type="Gene3D" id="1.10.630.10">
    <property type="entry name" value="Cytochrome P450"/>
    <property type="match status" value="1"/>
</dbReference>
<accession>A0A7E5V8B3</accession>
<dbReference type="PANTHER" id="PTHR24291:SF189">
    <property type="entry name" value="CYTOCHROME P450 4C3-RELATED"/>
    <property type="match status" value="1"/>
</dbReference>
<evidence type="ECO:0000256" key="10">
    <source>
        <dbReference type="ARBA" id="ARBA00023002"/>
    </source>
</evidence>
<evidence type="ECO:0000256" key="2">
    <source>
        <dbReference type="ARBA" id="ARBA00003690"/>
    </source>
</evidence>
<evidence type="ECO:0000256" key="6">
    <source>
        <dbReference type="ARBA" id="ARBA00022617"/>
    </source>
</evidence>
<dbReference type="Proteomes" id="UP000322000">
    <property type="component" value="Chromosome 1"/>
</dbReference>
<gene>
    <name evidence="15" type="primary">LOC113491622</name>
</gene>
<organism evidence="14 15">
    <name type="scientific">Trichoplusia ni</name>
    <name type="common">Cabbage looper</name>
    <dbReference type="NCBI Taxonomy" id="7111"/>
    <lineage>
        <taxon>Eukaryota</taxon>
        <taxon>Metazoa</taxon>
        <taxon>Ecdysozoa</taxon>
        <taxon>Arthropoda</taxon>
        <taxon>Hexapoda</taxon>
        <taxon>Insecta</taxon>
        <taxon>Pterygota</taxon>
        <taxon>Neoptera</taxon>
        <taxon>Endopterygota</taxon>
        <taxon>Lepidoptera</taxon>
        <taxon>Glossata</taxon>
        <taxon>Ditrysia</taxon>
        <taxon>Noctuoidea</taxon>
        <taxon>Noctuidae</taxon>
        <taxon>Plusiinae</taxon>
        <taxon>Trichoplusia</taxon>
    </lineage>
</organism>
<keyword evidence="11" id="KW-0408">Iron</keyword>
<dbReference type="RefSeq" id="XP_026724525.1">
    <property type="nucleotide sequence ID" value="XM_026868724.1"/>
</dbReference>
<keyword evidence="6" id="KW-0349">Heme</keyword>
<protein>
    <submittedName>
        <fullName evidence="15">Cytochrome P450 4C1-like</fullName>
    </submittedName>
</protein>
<comment type="function">
    <text evidence="2">May be involved in the metabolism of insect hormones and in the breakdown of synthetic insecticides.</text>
</comment>
<dbReference type="InterPro" id="IPR001128">
    <property type="entry name" value="Cyt_P450"/>
</dbReference>
<dbReference type="GeneID" id="113491622"/>
<keyword evidence="7" id="KW-0479">Metal-binding</keyword>
<comment type="similarity">
    <text evidence="5">Belongs to the cytochrome P450 family.</text>
</comment>
<keyword evidence="9" id="KW-0492">Microsome</keyword>